<dbReference type="GO" id="GO:0016151">
    <property type="term" value="F:nickel cation binding"/>
    <property type="evidence" value="ECO:0007669"/>
    <property type="project" value="InterPro"/>
</dbReference>
<reference evidence="4 5" key="1">
    <citation type="submission" date="2017-05" db="EMBL/GenBank/DDBJ databases">
        <title>The draft genome of the hyperthermophilic archaeon 'Pyrodictium delaneyi strain Hulk', an iron and nitrate reducer, reveals the capacity for sulfate reduction.</title>
        <authorList>
            <person name="Demey L.M."/>
            <person name="Miller C."/>
            <person name="Manzella M."/>
            <person name="Reguera G."/>
            <person name="Kashefi K."/>
        </authorList>
    </citation>
    <scope>NUCLEOTIDE SEQUENCE [LARGE SCALE GENOMIC DNA]</scope>
    <source>
        <strain evidence="4 5">Hulk</strain>
    </source>
</reference>
<dbReference type="NCBIfam" id="NF003008">
    <property type="entry name" value="PRK03824.1"/>
    <property type="match status" value="1"/>
</dbReference>
<accession>A0A211YR67</accession>
<dbReference type="GO" id="GO:0051604">
    <property type="term" value="P:protein maturation"/>
    <property type="evidence" value="ECO:0007669"/>
    <property type="project" value="InterPro"/>
</dbReference>
<dbReference type="EMBL" id="NCQP01000001">
    <property type="protein sequence ID" value="OWJ55522.1"/>
    <property type="molecule type" value="Genomic_DNA"/>
</dbReference>
<dbReference type="PANTHER" id="PTHR34535:SF3">
    <property type="entry name" value="HYDROGENASE MATURATION FACTOR HYPA"/>
    <property type="match status" value="1"/>
</dbReference>
<dbReference type="Proteomes" id="UP000196694">
    <property type="component" value="Unassembled WGS sequence"/>
</dbReference>
<evidence type="ECO:0000313" key="4">
    <source>
        <dbReference type="EMBL" id="OWJ55522.1"/>
    </source>
</evidence>
<keyword evidence="1" id="KW-0533">Nickel</keyword>
<protein>
    <recommendedName>
        <fullName evidence="6">Hydrogenase maturation factor HypA</fullName>
    </recommendedName>
</protein>
<dbReference type="GO" id="GO:0008270">
    <property type="term" value="F:zinc ion binding"/>
    <property type="evidence" value="ECO:0007669"/>
    <property type="project" value="TreeGrafter"/>
</dbReference>
<dbReference type="PANTHER" id="PTHR34535">
    <property type="entry name" value="HYDROGENASE MATURATION FACTOR HYPA"/>
    <property type="match status" value="1"/>
</dbReference>
<evidence type="ECO:0000313" key="5">
    <source>
        <dbReference type="Proteomes" id="UP000196694"/>
    </source>
</evidence>
<dbReference type="Gene3D" id="3.30.2320.80">
    <property type="match status" value="1"/>
</dbReference>
<sequence>MENVTARGVLFNPRGAPLLLLGCANPLHEWALIRAIIAEVEEVVKKGYKVDEVTVYLGELQNVDKSVMEAYLNEAIPQIAPGAQVRYETEPARFRCRVCGREWGLDAVELDEATREAIHFVPEAVYSFVRCPFCGSRDYEITQGRGVRLALVTSRRQEETGETR</sequence>
<keyword evidence="3" id="KW-0862">Zinc</keyword>
<evidence type="ECO:0000256" key="2">
    <source>
        <dbReference type="ARBA" id="ARBA00022723"/>
    </source>
</evidence>
<comment type="caution">
    <text evidence="4">The sequence shown here is derived from an EMBL/GenBank/DDBJ whole genome shotgun (WGS) entry which is preliminary data.</text>
</comment>
<evidence type="ECO:0008006" key="6">
    <source>
        <dbReference type="Google" id="ProtNLM"/>
    </source>
</evidence>
<keyword evidence="2" id="KW-0479">Metal-binding</keyword>
<dbReference type="Pfam" id="PF01155">
    <property type="entry name" value="HypA"/>
    <property type="match status" value="1"/>
</dbReference>
<gene>
    <name evidence="4" type="ORF">Pdsh_01645</name>
</gene>
<name>A0A211YR67_9CREN</name>
<dbReference type="AlphaFoldDB" id="A0A211YR67"/>
<proteinExistence type="predicted"/>
<evidence type="ECO:0000256" key="3">
    <source>
        <dbReference type="ARBA" id="ARBA00022833"/>
    </source>
</evidence>
<evidence type="ECO:0000256" key="1">
    <source>
        <dbReference type="ARBA" id="ARBA00022596"/>
    </source>
</evidence>
<keyword evidence="5" id="KW-1185">Reference proteome</keyword>
<dbReference type="InterPro" id="IPR000688">
    <property type="entry name" value="HypA/HybF"/>
</dbReference>
<organism evidence="4 5">
    <name type="scientific">Pyrodictium delaneyi</name>
    <dbReference type="NCBI Taxonomy" id="1273541"/>
    <lineage>
        <taxon>Archaea</taxon>
        <taxon>Thermoproteota</taxon>
        <taxon>Thermoprotei</taxon>
        <taxon>Desulfurococcales</taxon>
        <taxon>Pyrodictiaceae</taxon>
        <taxon>Pyrodictium</taxon>
    </lineage>
</organism>